<dbReference type="Gene3D" id="1.25.10.10">
    <property type="entry name" value="Leucine-rich Repeat Variant"/>
    <property type="match status" value="1"/>
</dbReference>
<name>A0A6N7L443_9ACTN</name>
<dbReference type="EMBL" id="WBOF01000003">
    <property type="protein sequence ID" value="MQS16974.1"/>
    <property type="molecule type" value="Genomic_DNA"/>
</dbReference>
<gene>
    <name evidence="1" type="ORF">F7Q99_33500</name>
</gene>
<sequence length="433" mass="46699">MRRTTTDPLSGLDAIDWAELEHAYGPASDVPEQLRALCGPDEGGRKQALHSFNGNIFHQGSRYPASAVAVPFLARMAADTTLPERAEVLRLLASLAIGYDNAHLPCGVAIAPWRRSHAEFTAKDEATILAEFDAWVAEAADENERQSREFRRTCFEYDEHLEAMNSELGAYDAVRGEVPRLVALLADPDPGVRAATAYLLAWFPEEAPHTLPHLLALLDNAPDGEEAQAAVTATALVTVGLLGDRSLVPRLRPFLTAEDRLPRWAAAVALARLATDDAPAADDAADDPANDPDLTAAVLAELAAAEATPPEPGPPGIAFHDGDLRGYAAVSLTLLADTHPDEALDAVTDGLARTSGVPAFAVTAAALRLAFGTQHGPLPSFPDLDERRQRLIRVLAERDEATWRWMNFVDILRAWGLPQDRPAMRSYAQLSDA</sequence>
<dbReference type="Proteomes" id="UP000450000">
    <property type="component" value="Unassembled WGS sequence"/>
</dbReference>
<dbReference type="SUPFAM" id="SSF48371">
    <property type="entry name" value="ARM repeat"/>
    <property type="match status" value="1"/>
</dbReference>
<dbReference type="AlphaFoldDB" id="A0A6N7L443"/>
<organism evidence="1 2">
    <name type="scientific">Streptomyces kaniharaensis</name>
    <dbReference type="NCBI Taxonomy" id="212423"/>
    <lineage>
        <taxon>Bacteria</taxon>
        <taxon>Bacillati</taxon>
        <taxon>Actinomycetota</taxon>
        <taxon>Actinomycetes</taxon>
        <taxon>Kitasatosporales</taxon>
        <taxon>Streptomycetaceae</taxon>
        <taxon>Streptomyces</taxon>
    </lineage>
</organism>
<proteinExistence type="predicted"/>
<dbReference type="InterPro" id="IPR011989">
    <property type="entry name" value="ARM-like"/>
</dbReference>
<evidence type="ECO:0000313" key="1">
    <source>
        <dbReference type="EMBL" id="MQS16974.1"/>
    </source>
</evidence>
<evidence type="ECO:0000313" key="2">
    <source>
        <dbReference type="Proteomes" id="UP000450000"/>
    </source>
</evidence>
<reference evidence="1 2" key="1">
    <citation type="submission" date="2019-09" db="EMBL/GenBank/DDBJ databases">
        <title>Genome Sequences of Streptomyces kaniharaensis ATCC 21070.</title>
        <authorList>
            <person name="Zhu W."/>
            <person name="De Crecy-Lagard V."/>
            <person name="Richards N.G."/>
        </authorList>
    </citation>
    <scope>NUCLEOTIDE SEQUENCE [LARGE SCALE GENOMIC DNA]</scope>
    <source>
        <strain evidence="1 2">SF-557</strain>
    </source>
</reference>
<comment type="caution">
    <text evidence="1">The sequence shown here is derived from an EMBL/GenBank/DDBJ whole genome shotgun (WGS) entry which is preliminary data.</text>
</comment>
<keyword evidence="2" id="KW-1185">Reference proteome</keyword>
<dbReference type="RefSeq" id="WP_153468782.1">
    <property type="nucleotide sequence ID" value="NZ_WBOF01000003.1"/>
</dbReference>
<accession>A0A6N7L443</accession>
<dbReference type="OrthoDB" id="292843at2"/>
<dbReference type="InterPro" id="IPR016024">
    <property type="entry name" value="ARM-type_fold"/>
</dbReference>
<protein>
    <submittedName>
        <fullName evidence="1">HEAT repeat domain-containing protein</fullName>
    </submittedName>
</protein>
<dbReference type="Pfam" id="PF13646">
    <property type="entry name" value="HEAT_2"/>
    <property type="match status" value="1"/>
</dbReference>